<evidence type="ECO:0000313" key="2">
    <source>
        <dbReference type="EMBL" id="KAG9443365.1"/>
    </source>
</evidence>
<organism evidence="2 3">
    <name type="scientific">Aristolochia fimbriata</name>
    <name type="common">White veined hardy Dutchman's pipe vine</name>
    <dbReference type="NCBI Taxonomy" id="158543"/>
    <lineage>
        <taxon>Eukaryota</taxon>
        <taxon>Viridiplantae</taxon>
        <taxon>Streptophyta</taxon>
        <taxon>Embryophyta</taxon>
        <taxon>Tracheophyta</taxon>
        <taxon>Spermatophyta</taxon>
        <taxon>Magnoliopsida</taxon>
        <taxon>Magnoliidae</taxon>
        <taxon>Piperales</taxon>
        <taxon>Aristolochiaceae</taxon>
        <taxon>Aristolochia</taxon>
    </lineage>
</organism>
<dbReference type="EMBL" id="JAINDJ010000006">
    <property type="protein sequence ID" value="KAG9443365.1"/>
    <property type="molecule type" value="Genomic_DNA"/>
</dbReference>
<accession>A0AAV7E5F1</accession>
<dbReference type="AlphaFoldDB" id="A0AAV7E5F1"/>
<evidence type="ECO:0000313" key="3">
    <source>
        <dbReference type="Proteomes" id="UP000825729"/>
    </source>
</evidence>
<feature type="compositionally biased region" description="Basic residues" evidence="1">
    <location>
        <begin position="56"/>
        <end position="66"/>
    </location>
</feature>
<gene>
    <name evidence="2" type="ORF">H6P81_014705</name>
</gene>
<name>A0AAV7E5F1_ARIFI</name>
<comment type="caution">
    <text evidence="2">The sequence shown here is derived from an EMBL/GenBank/DDBJ whole genome shotgun (WGS) entry which is preliminary data.</text>
</comment>
<reference evidence="2 3" key="1">
    <citation type="submission" date="2021-07" db="EMBL/GenBank/DDBJ databases">
        <title>The Aristolochia fimbriata genome: insights into angiosperm evolution, floral development and chemical biosynthesis.</title>
        <authorList>
            <person name="Jiao Y."/>
        </authorList>
    </citation>
    <scope>NUCLEOTIDE SEQUENCE [LARGE SCALE GENOMIC DNA]</scope>
    <source>
        <strain evidence="2">IBCAS-2021</strain>
        <tissue evidence="2">Leaf</tissue>
    </source>
</reference>
<keyword evidence="3" id="KW-1185">Reference proteome</keyword>
<feature type="region of interest" description="Disordered" evidence="1">
    <location>
        <begin position="37"/>
        <end position="77"/>
    </location>
</feature>
<feature type="compositionally biased region" description="Basic and acidic residues" evidence="1">
    <location>
        <begin position="67"/>
        <end position="77"/>
    </location>
</feature>
<dbReference type="Proteomes" id="UP000825729">
    <property type="component" value="Unassembled WGS sequence"/>
</dbReference>
<evidence type="ECO:0000256" key="1">
    <source>
        <dbReference type="SAM" id="MobiDB-lite"/>
    </source>
</evidence>
<protein>
    <submittedName>
        <fullName evidence="2">Uncharacterized protein</fullName>
    </submittedName>
</protein>
<feature type="region of interest" description="Disordered" evidence="1">
    <location>
        <begin position="1"/>
        <end position="25"/>
    </location>
</feature>
<proteinExistence type="predicted"/>
<sequence length="77" mass="8568">MAVRAVWQSRATSDPVNLGSEDEVENSRSSIFMLKERTHYALSPPPSSSLVQGGGRNRREKGRGKNRNSDRGDPRDL</sequence>